<dbReference type="Gene3D" id="4.10.60.10">
    <property type="entry name" value="Zinc finger, CCHC-type"/>
    <property type="match status" value="3"/>
</dbReference>
<feature type="region of interest" description="Disordered" evidence="3">
    <location>
        <begin position="340"/>
        <end position="474"/>
    </location>
</feature>
<feature type="domain" description="CCHC-type" evidence="4">
    <location>
        <begin position="291"/>
        <end position="305"/>
    </location>
</feature>
<dbReference type="GO" id="GO:0003676">
    <property type="term" value="F:nucleic acid binding"/>
    <property type="evidence" value="ECO:0007669"/>
    <property type="project" value="InterPro"/>
</dbReference>
<keyword evidence="5" id="KW-1185">Reference proteome</keyword>
<feature type="compositionally biased region" description="Polar residues" evidence="3">
    <location>
        <begin position="409"/>
        <end position="421"/>
    </location>
</feature>
<feature type="compositionally biased region" description="Basic residues" evidence="3">
    <location>
        <begin position="22"/>
        <end position="31"/>
    </location>
</feature>
<dbReference type="InterPro" id="IPR036875">
    <property type="entry name" value="Znf_CCHC_sf"/>
</dbReference>
<gene>
    <name evidence="6" type="primary">LOC110803364</name>
</gene>
<keyword evidence="1" id="KW-0479">Metal-binding</keyword>
<dbReference type="RefSeq" id="XP_021864565.1">
    <property type="nucleotide sequence ID" value="XM_022008873.2"/>
</dbReference>
<reference evidence="5" key="1">
    <citation type="journal article" date="2021" name="Nat. Commun.">
        <title>Genomic analyses provide insights into spinach domestication and the genetic basis of agronomic traits.</title>
        <authorList>
            <person name="Cai X."/>
            <person name="Sun X."/>
            <person name="Xu C."/>
            <person name="Sun H."/>
            <person name="Wang X."/>
            <person name="Ge C."/>
            <person name="Zhang Z."/>
            <person name="Wang Q."/>
            <person name="Fei Z."/>
            <person name="Jiao C."/>
            <person name="Wang Q."/>
        </authorList>
    </citation>
    <scope>NUCLEOTIDE SEQUENCE [LARGE SCALE GENOMIC DNA]</scope>
    <source>
        <strain evidence="5">cv. Varoflay</strain>
    </source>
</reference>
<evidence type="ECO:0000313" key="6">
    <source>
        <dbReference type="RefSeq" id="XP_021864565.1"/>
    </source>
</evidence>
<evidence type="ECO:0000256" key="1">
    <source>
        <dbReference type="PROSITE-ProRule" id="PRU00047"/>
    </source>
</evidence>
<feature type="region of interest" description="Disordered" evidence="3">
    <location>
        <begin position="1"/>
        <end position="43"/>
    </location>
</feature>
<organism evidence="5 6">
    <name type="scientific">Spinacia oleracea</name>
    <name type="common">Spinach</name>
    <dbReference type="NCBI Taxonomy" id="3562"/>
    <lineage>
        <taxon>Eukaryota</taxon>
        <taxon>Viridiplantae</taxon>
        <taxon>Streptophyta</taxon>
        <taxon>Embryophyta</taxon>
        <taxon>Tracheophyta</taxon>
        <taxon>Spermatophyta</taxon>
        <taxon>Magnoliopsida</taxon>
        <taxon>eudicotyledons</taxon>
        <taxon>Gunneridae</taxon>
        <taxon>Pentapetalae</taxon>
        <taxon>Caryophyllales</taxon>
        <taxon>Chenopodiaceae</taxon>
        <taxon>Chenopodioideae</taxon>
        <taxon>Anserineae</taxon>
        <taxon>Spinacia</taxon>
    </lineage>
</organism>
<dbReference type="PANTHER" id="PTHR46978">
    <property type="entry name" value="ZINC KNUCKLE (CCHC-TYPE) FAMILY PROTEIN"/>
    <property type="match status" value="1"/>
</dbReference>
<feature type="compositionally biased region" description="Basic and acidic residues" evidence="3">
    <location>
        <begin position="353"/>
        <end position="363"/>
    </location>
</feature>
<dbReference type="SMART" id="SM00343">
    <property type="entry name" value="ZnF_C2HC"/>
    <property type="match status" value="6"/>
</dbReference>
<evidence type="ECO:0000259" key="4">
    <source>
        <dbReference type="PROSITE" id="PS50158"/>
    </source>
</evidence>
<dbReference type="InterPro" id="IPR001878">
    <property type="entry name" value="Znf_CCHC"/>
</dbReference>
<feature type="domain" description="CCHC-type" evidence="4">
    <location>
        <begin position="213"/>
        <end position="228"/>
    </location>
</feature>
<feature type="compositionally biased region" description="Polar residues" evidence="3">
    <location>
        <begin position="381"/>
        <end position="391"/>
    </location>
</feature>
<proteinExistence type="predicted"/>
<dbReference type="GeneID" id="110803364"/>
<dbReference type="GO" id="GO:0008270">
    <property type="term" value="F:zinc ion binding"/>
    <property type="evidence" value="ECO:0007669"/>
    <property type="project" value="UniProtKB-KW"/>
</dbReference>
<dbReference type="SUPFAM" id="SSF57756">
    <property type="entry name" value="Retrovirus zinc finger-like domains"/>
    <property type="match status" value="3"/>
</dbReference>
<dbReference type="AlphaFoldDB" id="A0A9R0KAK3"/>
<dbReference type="Proteomes" id="UP000813463">
    <property type="component" value="Chromosome 5"/>
</dbReference>
<dbReference type="Pfam" id="PF00098">
    <property type="entry name" value="zf-CCHC"/>
    <property type="match status" value="3"/>
</dbReference>
<name>A0A9R0KAK3_SPIOL</name>
<sequence>MGKRSKSRTKSEYSDDEEKTVKKPHKSRRKSSFVFNDSDDEEANEDLSLKIVEKAMSRGANAANVGGDVIVTTELVASDIVEKKERKEKKEKKEIKKEKRKKKVKKVKTESQVVTLTPLKEEDKVDTTDDAEVIKLSGSDGVDNSNSNNVVLRRLLRGPRYFDPPDKSWGACFNCGEEGHSAVNCTSARRKKPCFVCGSLEHEVKQCQKGKDCYICKGGGHRAKDCPQKFKQCSQASDLCLKCGASAHAMSSCNNGYLHDDLKEIRCYVCKRFGHLCCVDYIDALLSEASCFKCGQSGHDGQECRGSRGETSSAGTPTSCFKCGEEGHFARECTNSSKANKRTRDLSTPTKKYTRDYNKDSKGFKSAPQDFGKNHKRLQFDNGSPNWSSKSNRGRSGWITDHPGDFPPTNDSYGWRSPSTPNKKHKIFGLTSGGQGSNSQSSKRRSKFSSGTSSSQGYSNPYQHRFSASRFGNSSTDGMRRNYDWW</sequence>
<feature type="domain" description="CCHC-type" evidence="4">
    <location>
        <begin position="172"/>
        <end position="187"/>
    </location>
</feature>
<dbReference type="KEGG" id="soe:110803364"/>
<evidence type="ECO:0000256" key="3">
    <source>
        <dbReference type="SAM" id="MobiDB-lite"/>
    </source>
</evidence>
<dbReference type="OrthoDB" id="427960at2759"/>
<keyword evidence="2" id="KW-0175">Coiled coil</keyword>
<feature type="domain" description="CCHC-type" evidence="4">
    <location>
        <begin position="320"/>
        <end position="335"/>
    </location>
</feature>
<dbReference type="PROSITE" id="PS50158">
    <property type="entry name" value="ZF_CCHC"/>
    <property type="match status" value="4"/>
</dbReference>
<keyword evidence="1" id="KW-0863">Zinc-finger</keyword>
<keyword evidence="1" id="KW-0862">Zinc</keyword>
<evidence type="ECO:0000256" key="2">
    <source>
        <dbReference type="SAM" id="Coils"/>
    </source>
</evidence>
<dbReference type="PANTHER" id="PTHR46978:SF1">
    <property type="entry name" value="ZINC KNUCKLE (CCHC-TYPE) FAMILY PROTEIN"/>
    <property type="match status" value="1"/>
</dbReference>
<evidence type="ECO:0000313" key="5">
    <source>
        <dbReference type="Proteomes" id="UP000813463"/>
    </source>
</evidence>
<reference evidence="6" key="2">
    <citation type="submission" date="2025-08" db="UniProtKB">
        <authorList>
            <consortium name="RefSeq"/>
        </authorList>
    </citation>
    <scope>IDENTIFICATION</scope>
    <source>
        <tissue evidence="6">Leaf</tissue>
    </source>
</reference>
<protein>
    <submittedName>
        <fullName evidence="6">Protein AIR1</fullName>
    </submittedName>
</protein>
<accession>A0A9R0KAK3</accession>
<feature type="coiled-coil region" evidence="2">
    <location>
        <begin position="78"/>
        <end position="110"/>
    </location>
</feature>
<feature type="compositionally biased region" description="Low complexity" evidence="3">
    <location>
        <begin position="448"/>
        <end position="460"/>
    </location>
</feature>